<dbReference type="InterPro" id="IPR043128">
    <property type="entry name" value="Rev_trsase/Diguanyl_cyclase"/>
</dbReference>
<dbReference type="SUPFAM" id="SSF56672">
    <property type="entry name" value="DNA/RNA polymerases"/>
    <property type="match status" value="1"/>
</dbReference>
<gene>
    <name evidence="1" type="ORF">VC83_03480</name>
</gene>
<protein>
    <submittedName>
        <fullName evidence="1">Uncharacterized protein</fullName>
    </submittedName>
</protein>
<dbReference type="OrthoDB" id="3563554at2759"/>
<dbReference type="EMBL" id="KV441391">
    <property type="protein sequence ID" value="OAF60732.1"/>
    <property type="molecule type" value="Genomic_DNA"/>
</dbReference>
<evidence type="ECO:0000313" key="1">
    <source>
        <dbReference type="EMBL" id="OAF60732.1"/>
    </source>
</evidence>
<dbReference type="Gene3D" id="3.10.10.10">
    <property type="entry name" value="HIV Type 1 Reverse Transcriptase, subunit A, domain 1"/>
    <property type="match status" value="1"/>
</dbReference>
<sequence>MALRTGNVFGTTVNEVLEHNAAEHDQTIRIEPILQTLGQKWIKTFFQADGANGFWAIPLHHRHIYKTGFSTHIGQMAYLRMGQGLTGAPSTYSKAKDIITGPIPEPFPEPDTRQP</sequence>
<dbReference type="AlphaFoldDB" id="A0A177AH32"/>
<dbReference type="Proteomes" id="UP000077154">
    <property type="component" value="Unassembled WGS sequence"/>
</dbReference>
<proteinExistence type="predicted"/>
<dbReference type="GeneID" id="36286556"/>
<accession>A0A177AH32</accession>
<dbReference type="RefSeq" id="XP_024326013.1">
    <property type="nucleotide sequence ID" value="XM_024467126.1"/>
</dbReference>
<reference evidence="1" key="1">
    <citation type="submission" date="2016-03" db="EMBL/GenBank/DDBJ databases">
        <title>Updated assembly of Pseudogymnoascus destructans, the fungus causing white-nose syndrome of bats.</title>
        <authorList>
            <person name="Palmer J.M."/>
            <person name="Drees K.P."/>
            <person name="Foster J.T."/>
            <person name="Lindner D.L."/>
        </authorList>
    </citation>
    <scope>NUCLEOTIDE SEQUENCE [LARGE SCALE GENOMIC DNA]</scope>
    <source>
        <strain evidence="1">20631-21</strain>
    </source>
</reference>
<dbReference type="Gene3D" id="3.30.70.270">
    <property type="match status" value="1"/>
</dbReference>
<organism evidence="1">
    <name type="scientific">Pseudogymnoascus destructans</name>
    <dbReference type="NCBI Taxonomy" id="655981"/>
    <lineage>
        <taxon>Eukaryota</taxon>
        <taxon>Fungi</taxon>
        <taxon>Dikarya</taxon>
        <taxon>Ascomycota</taxon>
        <taxon>Pezizomycotina</taxon>
        <taxon>Leotiomycetes</taxon>
        <taxon>Thelebolales</taxon>
        <taxon>Thelebolaceae</taxon>
        <taxon>Pseudogymnoascus</taxon>
    </lineage>
</organism>
<name>A0A177AH32_9PEZI</name>
<dbReference type="InterPro" id="IPR043502">
    <property type="entry name" value="DNA/RNA_pol_sf"/>
</dbReference>